<dbReference type="GO" id="GO:0160149">
    <property type="term" value="F:tRNA pseudouridine(65) synthase activity"/>
    <property type="evidence" value="ECO:0007669"/>
    <property type="project" value="UniProtKB-EC"/>
</dbReference>
<dbReference type="OrthoDB" id="9807829at2"/>
<evidence type="ECO:0000256" key="7">
    <source>
        <dbReference type="ARBA" id="ARBA00041803"/>
    </source>
</evidence>
<evidence type="ECO:0000313" key="11">
    <source>
        <dbReference type="EMBL" id="TCS41911.1"/>
    </source>
</evidence>
<dbReference type="EC" id="5.4.99.26" evidence="5"/>
<evidence type="ECO:0000313" key="12">
    <source>
        <dbReference type="Proteomes" id="UP000295793"/>
    </source>
</evidence>
<dbReference type="PANTHER" id="PTHR21600">
    <property type="entry name" value="MITOCHONDRIAL RNA PSEUDOURIDINE SYNTHASE"/>
    <property type="match status" value="1"/>
</dbReference>
<dbReference type="GO" id="GO:0008033">
    <property type="term" value="P:tRNA processing"/>
    <property type="evidence" value="ECO:0007669"/>
    <property type="project" value="UniProtKB-KW"/>
</dbReference>
<feature type="domain" description="Pseudouridine synthase RsuA/RluA-like" evidence="10">
    <location>
        <begin position="14"/>
        <end position="178"/>
    </location>
</feature>
<keyword evidence="2" id="KW-0413">Isomerase</keyword>
<dbReference type="Proteomes" id="UP000295793">
    <property type="component" value="Unassembled WGS sequence"/>
</dbReference>
<accession>A0A4R3I7W0</accession>
<dbReference type="SUPFAM" id="SSF55120">
    <property type="entry name" value="Pseudouridine synthase"/>
    <property type="match status" value="1"/>
</dbReference>
<comment type="function">
    <text evidence="4">Responsible for synthesis of pseudouridine from uracil-65 in transfer RNAs.</text>
</comment>
<evidence type="ECO:0000256" key="5">
    <source>
        <dbReference type="ARBA" id="ARBA00038943"/>
    </source>
</evidence>
<evidence type="ECO:0000256" key="1">
    <source>
        <dbReference type="ARBA" id="ARBA00022694"/>
    </source>
</evidence>
<dbReference type="EMBL" id="SLZR01000004">
    <property type="protein sequence ID" value="TCS41911.1"/>
    <property type="molecule type" value="Genomic_DNA"/>
</dbReference>
<evidence type="ECO:0000256" key="3">
    <source>
        <dbReference type="ARBA" id="ARBA00036607"/>
    </source>
</evidence>
<reference evidence="11 12" key="1">
    <citation type="submission" date="2019-03" db="EMBL/GenBank/DDBJ databases">
        <title>Genomic Encyclopedia of Archaeal and Bacterial Type Strains, Phase II (KMG-II): from individual species to whole genera.</title>
        <authorList>
            <person name="Goeker M."/>
        </authorList>
    </citation>
    <scope>NUCLEOTIDE SEQUENCE [LARGE SCALE GENOMIC DNA]</scope>
    <source>
        <strain evidence="11 12">DSM 15388</strain>
    </source>
</reference>
<dbReference type="RefSeq" id="WP_132700648.1">
    <property type="nucleotide sequence ID" value="NZ_SLZR01000004.1"/>
</dbReference>
<name>A0A4R3I7W0_9GAMM</name>
<evidence type="ECO:0000256" key="8">
    <source>
        <dbReference type="ARBA" id="ARBA00041975"/>
    </source>
</evidence>
<dbReference type="PANTHER" id="PTHR21600:SF56">
    <property type="entry name" value="TRNA PSEUDOURIDINE SYNTHASE C"/>
    <property type="match status" value="1"/>
</dbReference>
<evidence type="ECO:0000256" key="9">
    <source>
        <dbReference type="ARBA" id="ARBA00043049"/>
    </source>
</evidence>
<keyword evidence="1" id="KW-0819">tRNA processing</keyword>
<protein>
    <recommendedName>
        <fullName evidence="6">tRNA pseudouridine synthase C</fullName>
        <ecNumber evidence="5">5.4.99.26</ecNumber>
    </recommendedName>
    <alternativeName>
        <fullName evidence="8">tRNA pseudouridine(65) synthase</fullName>
    </alternativeName>
    <alternativeName>
        <fullName evidence="9">tRNA pseudouridylate synthase C</fullName>
    </alternativeName>
    <alternativeName>
        <fullName evidence="7">tRNA-uridine isomerase C</fullName>
    </alternativeName>
</protein>
<evidence type="ECO:0000259" key="10">
    <source>
        <dbReference type="Pfam" id="PF00849"/>
    </source>
</evidence>
<keyword evidence="12" id="KW-1185">Reference proteome</keyword>
<proteinExistence type="predicted"/>
<dbReference type="Gene3D" id="3.30.2350.10">
    <property type="entry name" value="Pseudouridine synthase"/>
    <property type="match status" value="1"/>
</dbReference>
<dbReference type="InterPro" id="IPR020103">
    <property type="entry name" value="PsdUridine_synth_cat_dom_sf"/>
</dbReference>
<evidence type="ECO:0000256" key="2">
    <source>
        <dbReference type="ARBA" id="ARBA00023235"/>
    </source>
</evidence>
<dbReference type="InterPro" id="IPR006145">
    <property type="entry name" value="PsdUridine_synth_RsuA/RluA"/>
</dbReference>
<evidence type="ECO:0000256" key="6">
    <source>
        <dbReference type="ARBA" id="ARBA00040675"/>
    </source>
</evidence>
<dbReference type="GO" id="GO:0000455">
    <property type="term" value="P:enzyme-directed rRNA pseudouridine synthesis"/>
    <property type="evidence" value="ECO:0007669"/>
    <property type="project" value="TreeGrafter"/>
</dbReference>
<evidence type="ECO:0000256" key="4">
    <source>
        <dbReference type="ARBA" id="ARBA00037670"/>
    </source>
</evidence>
<comment type="caution">
    <text evidence="11">The sequence shown here is derived from an EMBL/GenBank/DDBJ whole genome shotgun (WGS) entry which is preliminary data.</text>
</comment>
<gene>
    <name evidence="11" type="ORF">BCF53_10415</name>
</gene>
<dbReference type="Pfam" id="PF00849">
    <property type="entry name" value="PseudoU_synth_2"/>
    <property type="match status" value="1"/>
</dbReference>
<dbReference type="GO" id="GO:0003723">
    <property type="term" value="F:RNA binding"/>
    <property type="evidence" value="ECO:0007669"/>
    <property type="project" value="InterPro"/>
</dbReference>
<comment type="catalytic activity">
    <reaction evidence="3">
        <text>uridine(65) in tRNA = pseudouridine(65) in tRNA</text>
        <dbReference type="Rhea" id="RHEA:42536"/>
        <dbReference type="Rhea" id="RHEA-COMP:10103"/>
        <dbReference type="Rhea" id="RHEA-COMP:10104"/>
        <dbReference type="ChEBI" id="CHEBI:65314"/>
        <dbReference type="ChEBI" id="CHEBI:65315"/>
        <dbReference type="EC" id="5.4.99.26"/>
    </reaction>
</comment>
<dbReference type="InterPro" id="IPR006224">
    <property type="entry name" value="PsdUridine_synth_RluA-like_CS"/>
</dbReference>
<sequence length="251" mass="28566">MSAPLNILYEDEYLLAVDKPAGLLLHPSWLDKHETDTLASRVKSYFLAQGHAGKVHTVHRLDRPTSGVVLIAKDDEVARNLATQFRTEQVRKTYWAICRGFCPESQLIDYELTEELDKIADKHASKEREPQKAVTRVRRLAIAELGLAVSRYSKSRFSLVECTPETGRKHQIRRHLKHIRHPILGDTRYGCRHHNKLAKAGLALSSLALRAVSIEFFHPVENRRLKVSADLPLDWLSILERLGWQGLSSIA</sequence>
<dbReference type="InterPro" id="IPR050188">
    <property type="entry name" value="RluA_PseudoU_synthase"/>
</dbReference>
<organism evidence="11 12">
    <name type="scientific">Reinekea marinisedimentorum</name>
    <dbReference type="NCBI Taxonomy" id="230495"/>
    <lineage>
        <taxon>Bacteria</taxon>
        <taxon>Pseudomonadati</taxon>
        <taxon>Pseudomonadota</taxon>
        <taxon>Gammaproteobacteria</taxon>
        <taxon>Oceanospirillales</taxon>
        <taxon>Saccharospirillaceae</taxon>
        <taxon>Reinekea</taxon>
    </lineage>
</organism>
<dbReference type="AlphaFoldDB" id="A0A4R3I7W0"/>
<dbReference type="PROSITE" id="PS01129">
    <property type="entry name" value="PSI_RLU"/>
    <property type="match status" value="1"/>
</dbReference>